<evidence type="ECO:0000313" key="2">
    <source>
        <dbReference type="EMBL" id="CAK0856411.1"/>
    </source>
</evidence>
<evidence type="ECO:0000256" key="1">
    <source>
        <dbReference type="SAM" id="SignalP"/>
    </source>
</evidence>
<gene>
    <name evidence="2" type="ORF">PCOR1329_LOCUS46808</name>
</gene>
<dbReference type="Proteomes" id="UP001189429">
    <property type="component" value="Unassembled WGS sequence"/>
</dbReference>
<organism evidence="2 3">
    <name type="scientific">Prorocentrum cordatum</name>
    <dbReference type="NCBI Taxonomy" id="2364126"/>
    <lineage>
        <taxon>Eukaryota</taxon>
        <taxon>Sar</taxon>
        <taxon>Alveolata</taxon>
        <taxon>Dinophyceae</taxon>
        <taxon>Prorocentrales</taxon>
        <taxon>Prorocentraceae</taxon>
        <taxon>Prorocentrum</taxon>
    </lineage>
</organism>
<evidence type="ECO:0000313" key="3">
    <source>
        <dbReference type="Proteomes" id="UP001189429"/>
    </source>
</evidence>
<keyword evidence="1" id="KW-0732">Signal</keyword>
<name>A0ABN9UAU9_9DINO</name>
<feature type="signal peptide" evidence="1">
    <location>
        <begin position="1"/>
        <end position="33"/>
    </location>
</feature>
<protein>
    <submittedName>
        <fullName evidence="2">Uncharacterized protein</fullName>
    </submittedName>
</protein>
<keyword evidence="3" id="KW-1185">Reference proteome</keyword>
<comment type="caution">
    <text evidence="2">The sequence shown here is derived from an EMBL/GenBank/DDBJ whole genome shotgun (WGS) entry which is preliminary data.</text>
</comment>
<proteinExistence type="predicted"/>
<feature type="chain" id="PRO_5046452024" evidence="1">
    <location>
        <begin position="34"/>
        <end position="161"/>
    </location>
</feature>
<sequence length="161" mass="16716">MWRRTHVFCGLPNFTIIARLSVAILSRSGTCEASPRAAQELPYALYLPDSTSAMASRSSARRFVAAVFAAAAMQPALAGFADAFFDEGDLSSFVQTSAVVSSGSRVAGVPKDCEADGLALHGAEGDFGDIDVVGFIQTGVQVAARPAAEPDGDPLFDAVSL</sequence>
<reference evidence="2" key="1">
    <citation type="submission" date="2023-10" db="EMBL/GenBank/DDBJ databases">
        <authorList>
            <person name="Chen Y."/>
            <person name="Shah S."/>
            <person name="Dougan E. K."/>
            <person name="Thang M."/>
            <person name="Chan C."/>
        </authorList>
    </citation>
    <scope>NUCLEOTIDE SEQUENCE [LARGE SCALE GENOMIC DNA]</scope>
</reference>
<dbReference type="EMBL" id="CAUYUJ010015632">
    <property type="protein sequence ID" value="CAK0856411.1"/>
    <property type="molecule type" value="Genomic_DNA"/>
</dbReference>
<accession>A0ABN9UAU9</accession>